<keyword evidence="2" id="KW-1185">Reference proteome</keyword>
<dbReference type="RefSeq" id="XP_064664234.1">
    <property type="nucleotide sequence ID" value="XM_064798000.1"/>
</dbReference>
<dbReference type="EMBL" id="JAVRRT010000001">
    <property type="protein sequence ID" value="KAK5175596.1"/>
    <property type="molecule type" value="Genomic_DNA"/>
</dbReference>
<accession>A0AAV9PPD5</accession>
<proteinExistence type="predicted"/>
<dbReference type="GeneID" id="89922085"/>
<protein>
    <submittedName>
        <fullName evidence="1">Uncharacterized protein</fullName>
    </submittedName>
</protein>
<dbReference type="PANTHER" id="PTHR24148:SF73">
    <property type="entry name" value="HET DOMAIN PROTEIN (AFU_ORTHOLOGUE AFUA_8G01020)"/>
    <property type="match status" value="1"/>
</dbReference>
<dbReference type="InterPro" id="IPR052895">
    <property type="entry name" value="HetReg/Transcr_Mod"/>
</dbReference>
<comment type="caution">
    <text evidence="1">The sequence shown here is derived from an EMBL/GenBank/DDBJ whole genome shotgun (WGS) entry which is preliminary data.</text>
</comment>
<dbReference type="AlphaFoldDB" id="A0AAV9PPD5"/>
<organism evidence="1 2">
    <name type="scientific">Saxophila tyrrhenica</name>
    <dbReference type="NCBI Taxonomy" id="1690608"/>
    <lineage>
        <taxon>Eukaryota</taxon>
        <taxon>Fungi</taxon>
        <taxon>Dikarya</taxon>
        <taxon>Ascomycota</taxon>
        <taxon>Pezizomycotina</taxon>
        <taxon>Dothideomycetes</taxon>
        <taxon>Dothideomycetidae</taxon>
        <taxon>Mycosphaerellales</taxon>
        <taxon>Extremaceae</taxon>
        <taxon>Saxophila</taxon>
    </lineage>
</organism>
<evidence type="ECO:0000313" key="2">
    <source>
        <dbReference type="Proteomes" id="UP001337655"/>
    </source>
</evidence>
<name>A0AAV9PPD5_9PEZI</name>
<dbReference type="PANTHER" id="PTHR24148">
    <property type="entry name" value="ANKYRIN REPEAT DOMAIN-CONTAINING PROTEIN 39 HOMOLOG-RELATED"/>
    <property type="match status" value="1"/>
</dbReference>
<dbReference type="Proteomes" id="UP001337655">
    <property type="component" value="Unassembled WGS sequence"/>
</dbReference>
<sequence>MLSLISESYYSSASDPRDKVYALLGTLGQKESTAIADDVRYTMDVHVDYKSSVSKIYSAIILLIMNERQNFTLLAEFKEPAIGIGREASDITDELPSFVPDLRRIDGQSDSSIAFQDGSPWWRMKPPRYEKIGCLPPSRWSYQAGRTLKMGAVRMANVNAVLSVTRGTEWIPALFSATFALHADCTFHPALLDCLKRAASPNSGDEFMILDGRKERPLHLDTTDDSDKSSSTLITRESPFKQEASQLFDSDLLPSWLCEEIEWRVPKSTRSGDVLVACGPGMLLVLRPRLTGGWYFVGACEVVFVGTPETQQKYAFGERSAEHGFLGLTPLLTDLYTYVRDDEIEEFEIF</sequence>
<reference evidence="1 2" key="1">
    <citation type="submission" date="2023-08" db="EMBL/GenBank/DDBJ databases">
        <title>Black Yeasts Isolated from many extreme environments.</title>
        <authorList>
            <person name="Coleine C."/>
            <person name="Stajich J.E."/>
            <person name="Selbmann L."/>
        </authorList>
    </citation>
    <scope>NUCLEOTIDE SEQUENCE [LARGE SCALE GENOMIC DNA]</scope>
    <source>
        <strain evidence="1 2">CCFEE 5935</strain>
    </source>
</reference>
<gene>
    <name evidence="1" type="ORF">LTR77_000735</name>
</gene>
<evidence type="ECO:0000313" key="1">
    <source>
        <dbReference type="EMBL" id="KAK5175596.1"/>
    </source>
</evidence>